<evidence type="ECO:0000256" key="5">
    <source>
        <dbReference type="ARBA" id="ARBA00023251"/>
    </source>
</evidence>
<organism evidence="7 8">
    <name type="scientific">Actinopolymorpha rutila</name>
    <dbReference type="NCBI Taxonomy" id="446787"/>
    <lineage>
        <taxon>Bacteria</taxon>
        <taxon>Bacillati</taxon>
        <taxon>Actinomycetota</taxon>
        <taxon>Actinomycetes</taxon>
        <taxon>Propionibacteriales</taxon>
        <taxon>Actinopolymorphaceae</taxon>
        <taxon>Actinopolymorpha</taxon>
    </lineage>
</organism>
<dbReference type="GO" id="GO:0005886">
    <property type="term" value="C:plasma membrane"/>
    <property type="evidence" value="ECO:0007669"/>
    <property type="project" value="UniProtKB-SubCell"/>
</dbReference>
<keyword evidence="5" id="KW-0046">Antibiotic resistance</keyword>
<protein>
    <submittedName>
        <fullName evidence="7">ABC-2 type transport system ATP-binding protein</fullName>
    </submittedName>
</protein>
<dbReference type="InterPro" id="IPR050763">
    <property type="entry name" value="ABC_transporter_ATP-binding"/>
</dbReference>
<dbReference type="PANTHER" id="PTHR42711">
    <property type="entry name" value="ABC TRANSPORTER ATP-BINDING PROTEIN"/>
    <property type="match status" value="1"/>
</dbReference>
<gene>
    <name evidence="7" type="ORF">F4554_004883</name>
</gene>
<reference evidence="7 8" key="1">
    <citation type="submission" date="2020-07" db="EMBL/GenBank/DDBJ databases">
        <title>Sequencing the genomes of 1000 actinobacteria strains.</title>
        <authorList>
            <person name="Klenk H.-P."/>
        </authorList>
    </citation>
    <scope>NUCLEOTIDE SEQUENCE [LARGE SCALE GENOMIC DNA]</scope>
    <source>
        <strain evidence="7 8">DSM 18448</strain>
    </source>
</reference>
<dbReference type="PANTHER" id="PTHR42711:SF4">
    <property type="entry name" value="ABC TRANSPORTER RELATED"/>
    <property type="match status" value="1"/>
</dbReference>
<dbReference type="Proteomes" id="UP000579605">
    <property type="component" value="Unassembled WGS sequence"/>
</dbReference>
<comment type="caution">
    <text evidence="7">The sequence shown here is derived from an EMBL/GenBank/DDBJ whole genome shotgun (WGS) entry which is preliminary data.</text>
</comment>
<evidence type="ECO:0000313" key="8">
    <source>
        <dbReference type="Proteomes" id="UP000579605"/>
    </source>
</evidence>
<dbReference type="EMBL" id="JACBZH010000001">
    <property type="protein sequence ID" value="NYH92245.1"/>
    <property type="molecule type" value="Genomic_DNA"/>
</dbReference>
<evidence type="ECO:0000256" key="4">
    <source>
        <dbReference type="ARBA" id="ARBA00022840"/>
    </source>
</evidence>
<evidence type="ECO:0000256" key="1">
    <source>
        <dbReference type="ARBA" id="ARBA00004202"/>
    </source>
</evidence>
<keyword evidence="3" id="KW-0547">Nucleotide-binding</keyword>
<dbReference type="PROSITE" id="PS50893">
    <property type="entry name" value="ABC_TRANSPORTER_2"/>
    <property type="match status" value="1"/>
</dbReference>
<keyword evidence="4 7" id="KW-0067">ATP-binding</keyword>
<proteinExistence type="predicted"/>
<keyword evidence="2" id="KW-0813">Transport</keyword>
<evidence type="ECO:0000259" key="6">
    <source>
        <dbReference type="PROSITE" id="PS50893"/>
    </source>
</evidence>
<feature type="domain" description="ABC transporter" evidence="6">
    <location>
        <begin position="34"/>
        <end position="268"/>
    </location>
</feature>
<dbReference type="Gene3D" id="3.40.50.300">
    <property type="entry name" value="P-loop containing nucleotide triphosphate hydrolases"/>
    <property type="match status" value="1"/>
</dbReference>
<dbReference type="SMART" id="SM00382">
    <property type="entry name" value="AAA"/>
    <property type="match status" value="1"/>
</dbReference>
<evidence type="ECO:0000313" key="7">
    <source>
        <dbReference type="EMBL" id="NYH92245.1"/>
    </source>
</evidence>
<dbReference type="RefSeq" id="WP_179789693.1">
    <property type="nucleotide sequence ID" value="NZ_BAAARR010000005.1"/>
</dbReference>
<dbReference type="InterPro" id="IPR003593">
    <property type="entry name" value="AAA+_ATPase"/>
</dbReference>
<dbReference type="Pfam" id="PF00005">
    <property type="entry name" value="ABC_tran"/>
    <property type="match status" value="1"/>
</dbReference>
<comment type="subcellular location">
    <subcellularLocation>
        <location evidence="1">Cell membrane</location>
        <topology evidence="1">Peripheral membrane protein</topology>
    </subcellularLocation>
</comment>
<dbReference type="GO" id="GO:0046677">
    <property type="term" value="P:response to antibiotic"/>
    <property type="evidence" value="ECO:0007669"/>
    <property type="project" value="UniProtKB-KW"/>
</dbReference>
<keyword evidence="8" id="KW-1185">Reference proteome</keyword>
<dbReference type="GO" id="GO:0016887">
    <property type="term" value="F:ATP hydrolysis activity"/>
    <property type="evidence" value="ECO:0007669"/>
    <property type="project" value="InterPro"/>
</dbReference>
<dbReference type="GO" id="GO:0005524">
    <property type="term" value="F:ATP binding"/>
    <property type="evidence" value="ECO:0007669"/>
    <property type="project" value="UniProtKB-KW"/>
</dbReference>
<dbReference type="SUPFAM" id="SSF52540">
    <property type="entry name" value="P-loop containing nucleoside triphosphate hydrolases"/>
    <property type="match status" value="1"/>
</dbReference>
<dbReference type="InterPro" id="IPR027417">
    <property type="entry name" value="P-loop_NTPase"/>
</dbReference>
<sequence>MTLSETGRSSDPVVTADGLGMTYRAPVRHSGPGAAFRSLLRKEHRDIEAVADVSFAVGAGEIVGFIGPNGAGKTTTMKILSGILHPTAGQARVLGFVPRRRQHEYLTQIALVRGSQPTAGPAELTVLDNLHYRRVLYDVPLSRFHANVEELTHTLDLATILGRQVRALSLGERMRAALAIALLHRPRVLFLDEPTIGLDASASAAFRRHIARYAADTGATVLLTSHYMAEVEALCPRVILIDHGRLRYDGSLPALATNLSPYKLLRVTTADSVRAVDWDAYGQLDATDSQQVTLRVPRRDVPAVTGRLLAEVPVADLTVADPPLEAMMDQFYRAGVA</sequence>
<accession>A0A852ZJD4</accession>
<name>A0A852ZJD4_9ACTN</name>
<dbReference type="PROSITE" id="PS00211">
    <property type="entry name" value="ABC_TRANSPORTER_1"/>
    <property type="match status" value="1"/>
</dbReference>
<evidence type="ECO:0000256" key="3">
    <source>
        <dbReference type="ARBA" id="ARBA00022741"/>
    </source>
</evidence>
<evidence type="ECO:0000256" key="2">
    <source>
        <dbReference type="ARBA" id="ARBA00022448"/>
    </source>
</evidence>
<dbReference type="AlphaFoldDB" id="A0A852ZJD4"/>
<dbReference type="InterPro" id="IPR017871">
    <property type="entry name" value="ABC_transporter-like_CS"/>
</dbReference>
<dbReference type="InterPro" id="IPR003439">
    <property type="entry name" value="ABC_transporter-like_ATP-bd"/>
</dbReference>